<sequence>MTSRRQSTPITPSQTRWLGVSAPAQEELARWFVEQHRAYDAQPLIDAARATYTDIGATGWLARLDAWDIRRHPTVASSNTTR</sequence>
<dbReference type="EMBL" id="CAFBPU010000072">
    <property type="protein sequence ID" value="CAB5039975.1"/>
    <property type="molecule type" value="Genomic_DNA"/>
</dbReference>
<proteinExistence type="predicted"/>
<reference evidence="1" key="1">
    <citation type="submission" date="2020-05" db="EMBL/GenBank/DDBJ databases">
        <authorList>
            <person name="Chiriac C."/>
            <person name="Salcher M."/>
            <person name="Ghai R."/>
            <person name="Kavagutti S V."/>
        </authorList>
    </citation>
    <scope>NUCLEOTIDE SEQUENCE</scope>
</reference>
<name>A0A6J7SFD6_9ZZZZ</name>
<accession>A0A6J7SFD6</accession>
<organism evidence="1">
    <name type="scientific">freshwater metagenome</name>
    <dbReference type="NCBI Taxonomy" id="449393"/>
    <lineage>
        <taxon>unclassified sequences</taxon>
        <taxon>metagenomes</taxon>
        <taxon>ecological metagenomes</taxon>
    </lineage>
</organism>
<dbReference type="AlphaFoldDB" id="A0A6J7SFD6"/>
<evidence type="ECO:0000313" key="1">
    <source>
        <dbReference type="EMBL" id="CAB5039975.1"/>
    </source>
</evidence>
<protein>
    <submittedName>
        <fullName evidence="1">Unannotated protein</fullName>
    </submittedName>
</protein>
<gene>
    <name evidence="1" type="ORF">UFOPK4150_02256</name>
</gene>